<dbReference type="Gene3D" id="3.40.710.10">
    <property type="entry name" value="DD-peptidase/beta-lactamase superfamily"/>
    <property type="match status" value="1"/>
</dbReference>
<dbReference type="Proteomes" id="UP000276603">
    <property type="component" value="Unassembled WGS sequence"/>
</dbReference>
<feature type="domain" description="Beta-lactamase-related" evidence="1">
    <location>
        <begin position="101"/>
        <end position="352"/>
    </location>
</feature>
<dbReference type="SUPFAM" id="SSF56601">
    <property type="entry name" value="beta-lactamase/transpeptidase-like"/>
    <property type="match status" value="1"/>
</dbReference>
<sequence length="381" mass="43456">MRNFVGLVLEFGEYKDISLLMLVGLFFLISCKEEKKKDLVMVFPKDKWEEKSPEALGIDSKKLQEALDYLASESGEDGLEEVFIARKGYVIYQGDSIYKKHNIYSSSKSFTSTVLGILTDQGVLSEDTYAKEIDTAMAELYPKVQLKHFSSMTSGYSGKGSTRWNEVSEDWSWTPYAIDTPLFAPGTEYAYWDEAQMMFGRLLTMHTGKTLKSIFDENIGKAIGIGEYQWNPEQEVNGVEINNGCTNVMINAEQLARFGHFYLNEGNWDGTQLLSKEWVAKATQNQVFTDKVADTDRNNVDGRGCYGYNWWVNGMMPTGKYHMPDAPKSLYYASGLHNNMCFVIPEWDMVFVRRGEDGNPVKGKPFVYNEFFKRMALAFKK</sequence>
<dbReference type="InterPro" id="IPR050789">
    <property type="entry name" value="Diverse_Enzym_Activities"/>
</dbReference>
<dbReference type="RefSeq" id="WP_120713762.1">
    <property type="nucleotide sequence ID" value="NZ_RBCJ01000005.1"/>
</dbReference>
<evidence type="ECO:0000313" key="3">
    <source>
        <dbReference type="Proteomes" id="UP000276603"/>
    </source>
</evidence>
<evidence type="ECO:0000313" key="2">
    <source>
        <dbReference type="EMBL" id="RKN77865.1"/>
    </source>
</evidence>
<proteinExistence type="predicted"/>
<dbReference type="InterPro" id="IPR012338">
    <property type="entry name" value="Beta-lactam/transpept-like"/>
</dbReference>
<dbReference type="PROSITE" id="PS51257">
    <property type="entry name" value="PROKAR_LIPOPROTEIN"/>
    <property type="match status" value="1"/>
</dbReference>
<dbReference type="AlphaFoldDB" id="A0A3B0BWS4"/>
<dbReference type="GO" id="GO:0016787">
    <property type="term" value="F:hydrolase activity"/>
    <property type="evidence" value="ECO:0007669"/>
    <property type="project" value="UniProtKB-KW"/>
</dbReference>
<keyword evidence="2" id="KW-0378">Hydrolase</keyword>
<dbReference type="PANTHER" id="PTHR43283:SF7">
    <property type="entry name" value="BETA-LACTAMASE-RELATED DOMAIN-CONTAINING PROTEIN"/>
    <property type="match status" value="1"/>
</dbReference>
<dbReference type="OrthoDB" id="9773047at2"/>
<dbReference type="EMBL" id="RBCJ01000005">
    <property type="protein sequence ID" value="RKN77865.1"/>
    <property type="molecule type" value="Genomic_DNA"/>
</dbReference>
<dbReference type="InterPro" id="IPR001466">
    <property type="entry name" value="Beta-lactam-related"/>
</dbReference>
<reference evidence="2 3" key="1">
    <citation type="submission" date="2018-10" db="EMBL/GenBank/DDBJ databases">
        <title>Ulvibacterium marinum gen. nov., sp. nov., a novel marine bacterium of the family Flavobacteriaceae, isolated from a culture of the green alga Ulva prolifera.</title>
        <authorList>
            <person name="Zhang Z."/>
        </authorList>
    </citation>
    <scope>NUCLEOTIDE SEQUENCE [LARGE SCALE GENOMIC DNA]</scope>
    <source>
        <strain evidence="2 3">CCMM003</strain>
    </source>
</reference>
<protein>
    <submittedName>
        <fullName evidence="2">Class C beta-lactamase-related serine hydrolase</fullName>
    </submittedName>
</protein>
<evidence type="ECO:0000259" key="1">
    <source>
        <dbReference type="Pfam" id="PF00144"/>
    </source>
</evidence>
<name>A0A3B0BWS4_9FLAO</name>
<gene>
    <name evidence="2" type="ORF">D7Z94_21775</name>
</gene>
<organism evidence="2 3">
    <name type="scientific">Ulvibacterium marinum</name>
    <dbReference type="NCBI Taxonomy" id="2419782"/>
    <lineage>
        <taxon>Bacteria</taxon>
        <taxon>Pseudomonadati</taxon>
        <taxon>Bacteroidota</taxon>
        <taxon>Flavobacteriia</taxon>
        <taxon>Flavobacteriales</taxon>
        <taxon>Flavobacteriaceae</taxon>
        <taxon>Ulvibacterium</taxon>
    </lineage>
</organism>
<comment type="caution">
    <text evidence="2">The sequence shown here is derived from an EMBL/GenBank/DDBJ whole genome shotgun (WGS) entry which is preliminary data.</text>
</comment>
<keyword evidence="3" id="KW-1185">Reference proteome</keyword>
<dbReference type="PANTHER" id="PTHR43283">
    <property type="entry name" value="BETA-LACTAMASE-RELATED"/>
    <property type="match status" value="1"/>
</dbReference>
<accession>A0A3B0BWS4</accession>
<dbReference type="Pfam" id="PF00144">
    <property type="entry name" value="Beta-lactamase"/>
    <property type="match status" value="1"/>
</dbReference>